<feature type="non-terminal residue" evidence="1">
    <location>
        <position position="1"/>
    </location>
</feature>
<comment type="caution">
    <text evidence="1">The sequence shown here is derived from an EMBL/GenBank/DDBJ whole genome shotgun (WGS) entry which is preliminary data.</text>
</comment>
<reference evidence="1" key="1">
    <citation type="journal article" date="2014" name="Front. Microbiol.">
        <title>High frequency of phylogenetically diverse reductive dehalogenase-homologous genes in deep subseafloor sedimentary metagenomes.</title>
        <authorList>
            <person name="Kawai M."/>
            <person name="Futagami T."/>
            <person name="Toyoda A."/>
            <person name="Takaki Y."/>
            <person name="Nishi S."/>
            <person name="Hori S."/>
            <person name="Arai W."/>
            <person name="Tsubouchi T."/>
            <person name="Morono Y."/>
            <person name="Uchiyama I."/>
            <person name="Ito T."/>
            <person name="Fujiyama A."/>
            <person name="Inagaki F."/>
            <person name="Takami H."/>
        </authorList>
    </citation>
    <scope>NUCLEOTIDE SEQUENCE</scope>
    <source>
        <strain evidence="1">Expedition CK06-06</strain>
    </source>
</reference>
<dbReference type="AlphaFoldDB" id="X1PLP8"/>
<evidence type="ECO:0000313" key="1">
    <source>
        <dbReference type="EMBL" id="GAI31799.1"/>
    </source>
</evidence>
<name>X1PLP8_9ZZZZ</name>
<organism evidence="1">
    <name type="scientific">marine sediment metagenome</name>
    <dbReference type="NCBI Taxonomy" id="412755"/>
    <lineage>
        <taxon>unclassified sequences</taxon>
        <taxon>metagenomes</taxon>
        <taxon>ecological metagenomes</taxon>
    </lineage>
</organism>
<proteinExistence type="predicted"/>
<protein>
    <submittedName>
        <fullName evidence="1">Uncharacterized protein</fullName>
    </submittedName>
</protein>
<sequence length="44" mass="4787">VSSPMVESFSTDGENWIQTPITANIFGGETFSFYAKTENKANVA</sequence>
<feature type="non-terminal residue" evidence="1">
    <location>
        <position position="44"/>
    </location>
</feature>
<gene>
    <name evidence="1" type="ORF">S06H3_25206</name>
</gene>
<accession>X1PLP8</accession>
<dbReference type="EMBL" id="BARV01014442">
    <property type="protein sequence ID" value="GAI31799.1"/>
    <property type="molecule type" value="Genomic_DNA"/>
</dbReference>